<accession>A0A5C7FET3</accession>
<proteinExistence type="inferred from homology"/>
<evidence type="ECO:0000256" key="2">
    <source>
        <dbReference type="ARBA" id="ARBA00022801"/>
    </source>
</evidence>
<dbReference type="InterPro" id="IPR017850">
    <property type="entry name" value="Alkaline_phosphatase_core_sf"/>
</dbReference>
<keyword evidence="2" id="KW-0378">Hydrolase</keyword>
<dbReference type="Gene3D" id="3.30.1120.10">
    <property type="match status" value="1"/>
</dbReference>
<evidence type="ECO:0000259" key="4">
    <source>
        <dbReference type="Pfam" id="PF00884"/>
    </source>
</evidence>
<gene>
    <name evidence="5" type="ORF">FUA23_16325</name>
</gene>
<feature type="chain" id="PRO_5022683206" evidence="3">
    <location>
        <begin position="26"/>
        <end position="492"/>
    </location>
</feature>
<dbReference type="Gene3D" id="3.40.720.10">
    <property type="entry name" value="Alkaline Phosphatase, subunit A"/>
    <property type="match status" value="1"/>
</dbReference>
<evidence type="ECO:0000256" key="3">
    <source>
        <dbReference type="SAM" id="SignalP"/>
    </source>
</evidence>
<keyword evidence="3" id="KW-0732">Signal</keyword>
<comment type="caution">
    <text evidence="5">The sequence shown here is derived from an EMBL/GenBank/DDBJ whole genome shotgun (WGS) entry which is preliminary data.</text>
</comment>
<name>A0A5C7FET3_9BACT</name>
<dbReference type="PANTHER" id="PTHR42693:SF53">
    <property type="entry name" value="ENDO-4-O-SULFATASE"/>
    <property type="match status" value="1"/>
</dbReference>
<dbReference type="AlphaFoldDB" id="A0A5C7FET3"/>
<sequence>MTFYYQALCAGAGLCLLLLSGCFNSAEPINEAASESSTVKPNIIYILADDLGYGDLSCYGQTRFSTPNIDRLAANGMLFTQHYSGATVCAPSRSALLTGQHTGHTFIRGNYEIQPEGQYPIPDETNTMAEALKDAGYVTGAFGKWGLGYPGSEGDPNKQGFDTFYGFNCQRLGHHYYPDHLWSNQDSIVLEGNSGLNKESYAPDMIHDQTMAFLEEHKDTSFFLYVPSIIPHAELIAPDSILAEYEGNFQPEKPYEGVDSGPEYRKGKYGSQPTPHAAFVAMIRILDRQVGEIVQRVEELGIADNTLIIFTSDNGPHREGGADPDYFDSNGIYRGTKRDLYEGGIHVPMIASWPGKIEAGSRTDHVSAFWDVFPTLANLAGAEPPSATDGISMVPTLLGQGEQEQHEYLYWEFHEKGGRQAVRKGDWKAVRYNVKKNPDSNVQLYNLKNDPGEKTDIALEHPAVEQELRLIMDNARTPSEVFSFGQEAYKGD</sequence>
<evidence type="ECO:0000256" key="1">
    <source>
        <dbReference type="ARBA" id="ARBA00008779"/>
    </source>
</evidence>
<protein>
    <submittedName>
        <fullName evidence="5">Arylsulfatase</fullName>
    </submittedName>
</protein>
<dbReference type="OrthoDB" id="9765065at2"/>
<comment type="similarity">
    <text evidence="1">Belongs to the sulfatase family.</text>
</comment>
<keyword evidence="6" id="KW-1185">Reference proteome</keyword>
<feature type="domain" description="Sulfatase N-terminal" evidence="4">
    <location>
        <begin position="41"/>
        <end position="382"/>
    </location>
</feature>
<reference evidence="5 6" key="1">
    <citation type="submission" date="2019-08" db="EMBL/GenBank/DDBJ databases">
        <title>Lewinella sp. strain SSH13 Genome sequencing and assembly.</title>
        <authorList>
            <person name="Kim I."/>
        </authorList>
    </citation>
    <scope>NUCLEOTIDE SEQUENCE [LARGE SCALE GENOMIC DNA]</scope>
    <source>
        <strain evidence="5 6">SSH13</strain>
    </source>
</reference>
<organism evidence="5 6">
    <name type="scientific">Neolewinella aurantiaca</name>
    <dbReference type="NCBI Taxonomy" id="2602767"/>
    <lineage>
        <taxon>Bacteria</taxon>
        <taxon>Pseudomonadati</taxon>
        <taxon>Bacteroidota</taxon>
        <taxon>Saprospiria</taxon>
        <taxon>Saprospirales</taxon>
        <taxon>Lewinellaceae</taxon>
        <taxon>Neolewinella</taxon>
    </lineage>
</organism>
<evidence type="ECO:0000313" key="5">
    <source>
        <dbReference type="EMBL" id="TXF88048.1"/>
    </source>
</evidence>
<dbReference type="Proteomes" id="UP000321907">
    <property type="component" value="Unassembled WGS sequence"/>
</dbReference>
<evidence type="ECO:0000313" key="6">
    <source>
        <dbReference type="Proteomes" id="UP000321907"/>
    </source>
</evidence>
<dbReference type="EMBL" id="VOXD01000027">
    <property type="protein sequence ID" value="TXF88048.1"/>
    <property type="molecule type" value="Genomic_DNA"/>
</dbReference>
<dbReference type="SUPFAM" id="SSF53649">
    <property type="entry name" value="Alkaline phosphatase-like"/>
    <property type="match status" value="1"/>
</dbReference>
<dbReference type="GO" id="GO:0004065">
    <property type="term" value="F:arylsulfatase activity"/>
    <property type="evidence" value="ECO:0007669"/>
    <property type="project" value="TreeGrafter"/>
</dbReference>
<feature type="signal peptide" evidence="3">
    <location>
        <begin position="1"/>
        <end position="25"/>
    </location>
</feature>
<dbReference type="PANTHER" id="PTHR42693">
    <property type="entry name" value="ARYLSULFATASE FAMILY MEMBER"/>
    <property type="match status" value="1"/>
</dbReference>
<dbReference type="Pfam" id="PF00884">
    <property type="entry name" value="Sulfatase"/>
    <property type="match status" value="1"/>
</dbReference>
<dbReference type="CDD" id="cd16145">
    <property type="entry name" value="ARS_like"/>
    <property type="match status" value="1"/>
</dbReference>
<dbReference type="InterPro" id="IPR050738">
    <property type="entry name" value="Sulfatase"/>
</dbReference>
<dbReference type="InterPro" id="IPR000917">
    <property type="entry name" value="Sulfatase_N"/>
</dbReference>
<dbReference type="RefSeq" id="WP_147931836.1">
    <property type="nucleotide sequence ID" value="NZ_VOXD01000027.1"/>
</dbReference>